<organism evidence="2">
    <name type="scientific">Ixodes ricinus</name>
    <name type="common">Common tick</name>
    <name type="synonym">Acarus ricinus</name>
    <dbReference type="NCBI Taxonomy" id="34613"/>
    <lineage>
        <taxon>Eukaryota</taxon>
        <taxon>Metazoa</taxon>
        <taxon>Ecdysozoa</taxon>
        <taxon>Arthropoda</taxon>
        <taxon>Chelicerata</taxon>
        <taxon>Arachnida</taxon>
        <taxon>Acari</taxon>
        <taxon>Parasitiformes</taxon>
        <taxon>Ixodida</taxon>
        <taxon>Ixodoidea</taxon>
        <taxon>Ixodidae</taxon>
        <taxon>Ixodinae</taxon>
        <taxon>Ixodes</taxon>
    </lineage>
</organism>
<sequence>MLTSSLSPFLLRVFIMNSLARCGAGCGSRGRITILLSRGSPGTICQWWNMDRQKACPCVCVRRSVSKPKESMAGMKALMVYSGEPGTGASWVT</sequence>
<evidence type="ECO:0000256" key="1">
    <source>
        <dbReference type="SAM" id="SignalP"/>
    </source>
</evidence>
<feature type="chain" id="PRO_5025589746" description="Secreted protein" evidence="1">
    <location>
        <begin position="26"/>
        <end position="93"/>
    </location>
</feature>
<evidence type="ECO:0000313" key="2">
    <source>
        <dbReference type="EMBL" id="MXU86838.1"/>
    </source>
</evidence>
<dbReference type="AlphaFoldDB" id="A0A6B0U5B3"/>
<proteinExistence type="predicted"/>
<evidence type="ECO:0008006" key="3">
    <source>
        <dbReference type="Google" id="ProtNLM"/>
    </source>
</evidence>
<protein>
    <recommendedName>
        <fullName evidence="3">Secreted protein</fullName>
    </recommendedName>
</protein>
<dbReference type="EMBL" id="GIFC01004755">
    <property type="protein sequence ID" value="MXU86838.1"/>
    <property type="molecule type" value="Transcribed_RNA"/>
</dbReference>
<feature type="signal peptide" evidence="1">
    <location>
        <begin position="1"/>
        <end position="25"/>
    </location>
</feature>
<reference evidence="2" key="1">
    <citation type="submission" date="2019-12" db="EMBL/GenBank/DDBJ databases">
        <title>An insight into the sialome of adult female Ixodes ricinus ticks feeding for 6 days.</title>
        <authorList>
            <person name="Perner J."/>
            <person name="Ribeiro J.M.C."/>
        </authorList>
    </citation>
    <scope>NUCLEOTIDE SEQUENCE</scope>
    <source>
        <strain evidence="2">Semi-engorged</strain>
        <tissue evidence="2">Salivary glands</tissue>
    </source>
</reference>
<accession>A0A6B0U5B3</accession>
<keyword evidence="1" id="KW-0732">Signal</keyword>
<name>A0A6B0U5B3_IXORI</name>